<gene>
    <name evidence="1" type="ORF">BaRGS_00023780</name>
</gene>
<accession>A0ABD0KDK3</accession>
<comment type="caution">
    <text evidence="1">The sequence shown here is derived from an EMBL/GenBank/DDBJ whole genome shotgun (WGS) entry which is preliminary data.</text>
</comment>
<organism evidence="1 2">
    <name type="scientific">Batillaria attramentaria</name>
    <dbReference type="NCBI Taxonomy" id="370345"/>
    <lineage>
        <taxon>Eukaryota</taxon>
        <taxon>Metazoa</taxon>
        <taxon>Spiralia</taxon>
        <taxon>Lophotrochozoa</taxon>
        <taxon>Mollusca</taxon>
        <taxon>Gastropoda</taxon>
        <taxon>Caenogastropoda</taxon>
        <taxon>Sorbeoconcha</taxon>
        <taxon>Cerithioidea</taxon>
        <taxon>Batillariidae</taxon>
        <taxon>Batillaria</taxon>
    </lineage>
</organism>
<dbReference type="AlphaFoldDB" id="A0ABD0KDK3"/>
<evidence type="ECO:0000313" key="1">
    <source>
        <dbReference type="EMBL" id="KAK7485002.1"/>
    </source>
</evidence>
<protein>
    <submittedName>
        <fullName evidence="1">Uncharacterized protein</fullName>
    </submittedName>
</protein>
<name>A0ABD0KDK3_9CAEN</name>
<dbReference type="EMBL" id="JACVVK020000201">
    <property type="protein sequence ID" value="KAK7485002.1"/>
    <property type="molecule type" value="Genomic_DNA"/>
</dbReference>
<sequence length="110" mass="12774">MYYSTDRHHMKCPQSQGHKWPSSHHRLMKTQEVFWNRNNKQQAFPTHACAPAGSHSLADSLCTSNQNTRKTTKSRKVKHLQHPFLTSSLKKMCIASTWVLRIISERDGKE</sequence>
<evidence type="ECO:0000313" key="2">
    <source>
        <dbReference type="Proteomes" id="UP001519460"/>
    </source>
</evidence>
<proteinExistence type="predicted"/>
<keyword evidence="2" id="KW-1185">Reference proteome</keyword>
<reference evidence="1 2" key="1">
    <citation type="journal article" date="2023" name="Sci. Data">
        <title>Genome assembly of the Korean intertidal mud-creeper Batillaria attramentaria.</title>
        <authorList>
            <person name="Patra A.K."/>
            <person name="Ho P.T."/>
            <person name="Jun S."/>
            <person name="Lee S.J."/>
            <person name="Kim Y."/>
            <person name="Won Y.J."/>
        </authorList>
    </citation>
    <scope>NUCLEOTIDE SEQUENCE [LARGE SCALE GENOMIC DNA]</scope>
    <source>
        <strain evidence="1">Wonlab-2016</strain>
    </source>
</reference>
<dbReference type="Proteomes" id="UP001519460">
    <property type="component" value="Unassembled WGS sequence"/>
</dbReference>